<evidence type="ECO:0000313" key="21">
    <source>
        <dbReference type="EMBL" id="KAG5282995.1"/>
    </source>
</evidence>
<dbReference type="GO" id="GO:0086091">
    <property type="term" value="P:regulation of heart rate by cardiac conduction"/>
    <property type="evidence" value="ECO:0007669"/>
    <property type="project" value="TreeGrafter"/>
</dbReference>
<dbReference type="PANTHER" id="PTHR15282">
    <property type="entry name" value="POTASSIUM VOLTAGE-GATED CHANNEL SUBFAMILY E MEMBER 1, 3"/>
    <property type="match status" value="1"/>
</dbReference>
<dbReference type="EMBL" id="JADWDJ010000003">
    <property type="protein sequence ID" value="KAG5282995.1"/>
    <property type="molecule type" value="Genomic_DNA"/>
</dbReference>
<evidence type="ECO:0000256" key="1">
    <source>
        <dbReference type="ARBA" id="ARBA00004251"/>
    </source>
</evidence>
<comment type="caution">
    <text evidence="21">The sequence shown here is derived from an EMBL/GenBank/DDBJ whole genome shotgun (WGS) entry which is preliminary data.</text>
</comment>
<dbReference type="GO" id="GO:0044325">
    <property type="term" value="F:transmembrane transporter binding"/>
    <property type="evidence" value="ECO:0007669"/>
    <property type="project" value="TreeGrafter"/>
</dbReference>
<keyword evidence="13" id="KW-0407">Ion channel</keyword>
<keyword evidence="8" id="KW-0851">Voltage-gated channel</keyword>
<evidence type="ECO:0000256" key="9">
    <source>
        <dbReference type="ARBA" id="ARBA00022958"/>
    </source>
</evidence>
<keyword evidence="9" id="KW-0630">Potassium</keyword>
<sequence>MFTEVWQLFCFHFHKGRTLLQLHLVMQPDLSNLTLHLENSLTRTLTDYLNSWTWNATEADRKLDARLTEENFRNVIWYLMVMIGMFAFIVVSILVSTVKSKRREHSDDPYHKYIEGDWNADPNLVITNPSPKDFSGPASP</sequence>
<keyword evidence="7" id="KW-0631">Potassium channel</keyword>
<evidence type="ECO:0000256" key="8">
    <source>
        <dbReference type="ARBA" id="ARBA00022882"/>
    </source>
</evidence>
<name>A0AAV6HAF3_9TELE</name>
<protein>
    <recommendedName>
        <fullName evidence="15">Potassium voltage-gated channel subfamily E member 2</fullName>
    </recommendedName>
    <alternativeName>
        <fullName evidence="16">MinK-related peptide 1</fullName>
    </alternativeName>
    <alternativeName>
        <fullName evidence="17">Minimum potassium ion channel-related peptide 1</fullName>
    </alternativeName>
    <alternativeName>
        <fullName evidence="18">Potassium channel subunit beta MiRP1</fullName>
    </alternativeName>
</protein>
<evidence type="ECO:0000256" key="20">
    <source>
        <dbReference type="SAM" id="Phobius"/>
    </source>
</evidence>
<evidence type="ECO:0000256" key="6">
    <source>
        <dbReference type="ARBA" id="ARBA00022692"/>
    </source>
</evidence>
<dbReference type="GO" id="GO:1902282">
    <property type="term" value="F:voltage-gated potassium channel activity involved in ventricular cardiac muscle cell action potential repolarization"/>
    <property type="evidence" value="ECO:0007669"/>
    <property type="project" value="TreeGrafter"/>
</dbReference>
<feature type="transmembrane region" description="Helical" evidence="20">
    <location>
        <begin position="75"/>
        <end position="95"/>
    </location>
</feature>
<dbReference type="PANTHER" id="PTHR15282:SF8">
    <property type="entry name" value="POTASSIUM VOLTAGE-GATED CHANNEL SUBFAMILY E MEMBER 2"/>
    <property type="match status" value="1"/>
</dbReference>
<gene>
    <name evidence="21" type="ORF">AALO_G00037100</name>
</gene>
<evidence type="ECO:0000256" key="19">
    <source>
        <dbReference type="SAM" id="MobiDB-lite"/>
    </source>
</evidence>
<evidence type="ECO:0000256" key="13">
    <source>
        <dbReference type="ARBA" id="ARBA00023303"/>
    </source>
</evidence>
<keyword evidence="12 20" id="KW-0472">Membrane</keyword>
<evidence type="ECO:0000256" key="5">
    <source>
        <dbReference type="ARBA" id="ARBA00022538"/>
    </source>
</evidence>
<evidence type="ECO:0000256" key="15">
    <source>
        <dbReference type="ARBA" id="ARBA00039513"/>
    </source>
</evidence>
<evidence type="ECO:0000256" key="17">
    <source>
        <dbReference type="ARBA" id="ARBA00042904"/>
    </source>
</evidence>
<keyword evidence="4" id="KW-1003">Cell membrane</keyword>
<dbReference type="InterPro" id="IPR000369">
    <property type="entry name" value="K_chnl_KCNE"/>
</dbReference>
<dbReference type="GO" id="GO:0097623">
    <property type="term" value="P:potassium ion export across plasma membrane"/>
    <property type="evidence" value="ECO:0007669"/>
    <property type="project" value="TreeGrafter"/>
</dbReference>
<keyword evidence="3" id="KW-0813">Transport</keyword>
<dbReference type="Pfam" id="PF02060">
    <property type="entry name" value="ISK_Channel"/>
    <property type="match status" value="1"/>
</dbReference>
<evidence type="ECO:0000313" key="22">
    <source>
        <dbReference type="Proteomes" id="UP000823561"/>
    </source>
</evidence>
<organism evidence="21 22">
    <name type="scientific">Alosa alosa</name>
    <name type="common">allis shad</name>
    <dbReference type="NCBI Taxonomy" id="278164"/>
    <lineage>
        <taxon>Eukaryota</taxon>
        <taxon>Metazoa</taxon>
        <taxon>Chordata</taxon>
        <taxon>Craniata</taxon>
        <taxon>Vertebrata</taxon>
        <taxon>Euteleostomi</taxon>
        <taxon>Actinopterygii</taxon>
        <taxon>Neopterygii</taxon>
        <taxon>Teleostei</taxon>
        <taxon>Clupei</taxon>
        <taxon>Clupeiformes</taxon>
        <taxon>Clupeoidei</taxon>
        <taxon>Clupeidae</taxon>
        <taxon>Alosa</taxon>
    </lineage>
</organism>
<feature type="region of interest" description="Disordered" evidence="19">
    <location>
        <begin position="120"/>
        <end position="140"/>
    </location>
</feature>
<evidence type="ECO:0000256" key="11">
    <source>
        <dbReference type="ARBA" id="ARBA00023065"/>
    </source>
</evidence>
<evidence type="ECO:0000256" key="3">
    <source>
        <dbReference type="ARBA" id="ARBA00022448"/>
    </source>
</evidence>
<comment type="subcellular location">
    <subcellularLocation>
        <location evidence="14">Apical cell membrane</location>
        <topology evidence="14">Single-pass membrane protein</topology>
    </subcellularLocation>
    <subcellularLocation>
        <location evidence="1">Cell membrane</location>
        <topology evidence="1">Single-pass type I membrane protein</topology>
    </subcellularLocation>
</comment>
<keyword evidence="6 20" id="KW-0812">Transmembrane</keyword>
<evidence type="ECO:0000256" key="4">
    <source>
        <dbReference type="ARBA" id="ARBA00022475"/>
    </source>
</evidence>
<dbReference type="AlphaFoldDB" id="A0AAV6HAF3"/>
<dbReference type="GO" id="GO:0015459">
    <property type="term" value="F:potassium channel regulator activity"/>
    <property type="evidence" value="ECO:0007669"/>
    <property type="project" value="TreeGrafter"/>
</dbReference>
<dbReference type="GO" id="GO:0005251">
    <property type="term" value="F:delayed rectifier potassium channel activity"/>
    <property type="evidence" value="ECO:0007669"/>
    <property type="project" value="TreeGrafter"/>
</dbReference>
<dbReference type="Proteomes" id="UP000823561">
    <property type="component" value="Chromosome 3"/>
</dbReference>
<reference evidence="21" key="1">
    <citation type="submission" date="2020-10" db="EMBL/GenBank/DDBJ databases">
        <title>Chromosome-scale genome assembly of the Allis shad, Alosa alosa.</title>
        <authorList>
            <person name="Margot Z."/>
            <person name="Christophe K."/>
            <person name="Cabau C."/>
            <person name="Louis A."/>
            <person name="Berthelot C."/>
            <person name="Parey E."/>
            <person name="Roest Crollius H."/>
            <person name="Montfort J."/>
            <person name="Robinson-Rechavi M."/>
            <person name="Bucao C."/>
            <person name="Bouchez O."/>
            <person name="Gislard M."/>
            <person name="Lluch J."/>
            <person name="Milhes M."/>
            <person name="Lampietro C."/>
            <person name="Lopez Roques C."/>
            <person name="Donnadieu C."/>
            <person name="Braasch I."/>
            <person name="Desvignes T."/>
            <person name="Postlethwait J."/>
            <person name="Bobe J."/>
            <person name="Guiguen Y."/>
        </authorList>
    </citation>
    <scope>NUCLEOTIDE SEQUENCE</scope>
    <source>
        <strain evidence="21">M-15738</strain>
        <tissue evidence="21">Blood</tissue>
    </source>
</reference>
<evidence type="ECO:0000256" key="16">
    <source>
        <dbReference type="ARBA" id="ARBA00041657"/>
    </source>
</evidence>
<keyword evidence="10 20" id="KW-1133">Transmembrane helix</keyword>
<dbReference type="GO" id="GO:0016324">
    <property type="term" value="C:apical plasma membrane"/>
    <property type="evidence" value="ECO:0007669"/>
    <property type="project" value="UniProtKB-SubCell"/>
</dbReference>
<evidence type="ECO:0000256" key="7">
    <source>
        <dbReference type="ARBA" id="ARBA00022826"/>
    </source>
</evidence>
<keyword evidence="22" id="KW-1185">Reference proteome</keyword>
<keyword evidence="5" id="KW-0633">Potassium transport</keyword>
<keyword evidence="11" id="KW-0406">Ion transport</keyword>
<evidence type="ECO:0000256" key="12">
    <source>
        <dbReference type="ARBA" id="ARBA00023136"/>
    </source>
</evidence>
<dbReference type="GO" id="GO:0060307">
    <property type="term" value="P:regulation of ventricular cardiac muscle cell membrane repolarization"/>
    <property type="evidence" value="ECO:0007669"/>
    <property type="project" value="TreeGrafter"/>
</dbReference>
<evidence type="ECO:0000256" key="18">
    <source>
        <dbReference type="ARBA" id="ARBA00042937"/>
    </source>
</evidence>
<evidence type="ECO:0000256" key="2">
    <source>
        <dbReference type="ARBA" id="ARBA00005688"/>
    </source>
</evidence>
<comment type="similarity">
    <text evidence="2">Belongs to the potassium channel KCNE family.</text>
</comment>
<accession>A0AAV6HAF3</accession>
<evidence type="ECO:0000256" key="10">
    <source>
        <dbReference type="ARBA" id="ARBA00022989"/>
    </source>
</evidence>
<dbReference type="GO" id="GO:0008076">
    <property type="term" value="C:voltage-gated potassium channel complex"/>
    <property type="evidence" value="ECO:0007669"/>
    <property type="project" value="TreeGrafter"/>
</dbReference>
<proteinExistence type="inferred from homology"/>
<evidence type="ECO:0000256" key="14">
    <source>
        <dbReference type="ARBA" id="ARBA00037861"/>
    </source>
</evidence>